<dbReference type="CDD" id="cd00303">
    <property type="entry name" value="retropepsin_like"/>
    <property type="match status" value="1"/>
</dbReference>
<keyword evidence="9" id="KW-0378">Hydrolase</keyword>
<dbReference type="InterPro" id="IPR043502">
    <property type="entry name" value="DNA/RNA_pol_sf"/>
</dbReference>
<evidence type="ECO:0000256" key="13">
    <source>
        <dbReference type="ARBA" id="ARBA00022932"/>
    </source>
</evidence>
<keyword evidence="2" id="KW-0645">Protease</keyword>
<evidence type="ECO:0000256" key="4">
    <source>
        <dbReference type="ARBA" id="ARBA00022695"/>
    </source>
</evidence>
<comment type="caution">
    <text evidence="19">The sequence shown here is derived from an EMBL/GenBank/DDBJ whole genome shotgun (WGS) entry which is preliminary data.</text>
</comment>
<keyword evidence="6" id="KW-0479">Metal-binding</keyword>
<dbReference type="InterPro" id="IPR000477">
    <property type="entry name" value="RT_dom"/>
</dbReference>
<dbReference type="CDD" id="cd09274">
    <property type="entry name" value="RNase_HI_RT_Ty3"/>
    <property type="match status" value="1"/>
</dbReference>
<dbReference type="Gene3D" id="3.30.420.10">
    <property type="entry name" value="Ribonuclease H-like superfamily/Ribonuclease H"/>
    <property type="match status" value="1"/>
</dbReference>
<keyword evidence="10" id="KW-0460">Magnesium</keyword>
<evidence type="ECO:0000256" key="9">
    <source>
        <dbReference type="ARBA" id="ARBA00022801"/>
    </source>
</evidence>
<keyword evidence="14" id="KW-0238">DNA-binding</keyword>
<dbReference type="EC" id="2.7.7.49" evidence="1"/>
<dbReference type="PROSITE" id="PS50994">
    <property type="entry name" value="INTEGRASE"/>
    <property type="match status" value="1"/>
</dbReference>
<keyword evidence="12" id="KW-0695">RNA-directed DNA polymerase</keyword>
<evidence type="ECO:0000313" key="20">
    <source>
        <dbReference type="Proteomes" id="UP000288805"/>
    </source>
</evidence>
<dbReference type="PANTHER" id="PTHR37984">
    <property type="entry name" value="PROTEIN CBG26694"/>
    <property type="match status" value="1"/>
</dbReference>
<dbReference type="Pfam" id="PF00078">
    <property type="entry name" value="RVT_1"/>
    <property type="match status" value="1"/>
</dbReference>
<accession>A0A438HY50</accession>
<name>A0A438HY50_VITVI</name>
<dbReference type="GO" id="GO:0015074">
    <property type="term" value="P:DNA integration"/>
    <property type="evidence" value="ECO:0007669"/>
    <property type="project" value="UniProtKB-KW"/>
</dbReference>
<dbReference type="FunFam" id="3.10.10.10:FF:000007">
    <property type="entry name" value="Retrovirus-related Pol polyprotein from transposon 17.6-like Protein"/>
    <property type="match status" value="1"/>
</dbReference>
<feature type="domain" description="Integrase catalytic" evidence="18">
    <location>
        <begin position="1035"/>
        <end position="1199"/>
    </location>
</feature>
<feature type="compositionally biased region" description="Polar residues" evidence="16">
    <location>
        <begin position="51"/>
        <end position="62"/>
    </location>
</feature>
<evidence type="ECO:0000256" key="6">
    <source>
        <dbReference type="ARBA" id="ARBA00022723"/>
    </source>
</evidence>
<dbReference type="SUPFAM" id="SSF53098">
    <property type="entry name" value="Ribonuclease H-like"/>
    <property type="match status" value="1"/>
</dbReference>
<dbReference type="InterPro" id="IPR005162">
    <property type="entry name" value="Retrotrans_gag_dom"/>
</dbReference>
<dbReference type="SUPFAM" id="SSF50630">
    <property type="entry name" value="Acid proteases"/>
    <property type="match status" value="1"/>
</dbReference>
<keyword evidence="4" id="KW-0548">Nucleotidyltransferase</keyword>
<keyword evidence="7" id="KW-0064">Aspartyl protease</keyword>
<dbReference type="SUPFAM" id="SSF54160">
    <property type="entry name" value="Chromo domain-like"/>
    <property type="match status" value="1"/>
</dbReference>
<dbReference type="Gene3D" id="1.10.340.70">
    <property type="match status" value="1"/>
</dbReference>
<evidence type="ECO:0000259" key="17">
    <source>
        <dbReference type="PROSITE" id="PS50878"/>
    </source>
</evidence>
<evidence type="ECO:0000256" key="15">
    <source>
        <dbReference type="ARBA" id="ARBA00023172"/>
    </source>
</evidence>
<dbReference type="GO" id="GO:0003677">
    <property type="term" value="F:DNA binding"/>
    <property type="evidence" value="ECO:0007669"/>
    <property type="project" value="UniProtKB-KW"/>
</dbReference>
<keyword evidence="13" id="KW-0239">DNA-directed DNA polymerase</keyword>
<dbReference type="Pfam" id="PF24626">
    <property type="entry name" value="SH3_Tf2-1"/>
    <property type="match status" value="1"/>
</dbReference>
<dbReference type="GO" id="GO:0003887">
    <property type="term" value="F:DNA-directed DNA polymerase activity"/>
    <property type="evidence" value="ECO:0007669"/>
    <property type="project" value="UniProtKB-KW"/>
</dbReference>
<keyword evidence="15" id="KW-0233">DNA recombination</keyword>
<dbReference type="Gene3D" id="2.40.70.10">
    <property type="entry name" value="Acid Proteases"/>
    <property type="match status" value="1"/>
</dbReference>
<dbReference type="Gene3D" id="3.30.70.270">
    <property type="match status" value="2"/>
</dbReference>
<evidence type="ECO:0000256" key="3">
    <source>
        <dbReference type="ARBA" id="ARBA00022679"/>
    </source>
</evidence>
<evidence type="ECO:0000256" key="7">
    <source>
        <dbReference type="ARBA" id="ARBA00022750"/>
    </source>
</evidence>
<keyword evidence="8" id="KW-0255">Endonuclease</keyword>
<keyword evidence="3" id="KW-0808">Transferase</keyword>
<keyword evidence="5" id="KW-0540">Nuclease</keyword>
<dbReference type="EMBL" id="QGNW01000165">
    <property type="protein sequence ID" value="RVW89379.1"/>
    <property type="molecule type" value="Genomic_DNA"/>
</dbReference>
<dbReference type="GO" id="GO:0004519">
    <property type="term" value="F:endonuclease activity"/>
    <property type="evidence" value="ECO:0007669"/>
    <property type="project" value="UniProtKB-KW"/>
</dbReference>
<evidence type="ECO:0000256" key="16">
    <source>
        <dbReference type="SAM" id="MobiDB-lite"/>
    </source>
</evidence>
<dbReference type="Pfam" id="PF00385">
    <property type="entry name" value="Chromo"/>
    <property type="match status" value="1"/>
</dbReference>
<organism evidence="19 20">
    <name type="scientific">Vitis vinifera</name>
    <name type="common">Grape</name>
    <dbReference type="NCBI Taxonomy" id="29760"/>
    <lineage>
        <taxon>Eukaryota</taxon>
        <taxon>Viridiplantae</taxon>
        <taxon>Streptophyta</taxon>
        <taxon>Embryophyta</taxon>
        <taxon>Tracheophyta</taxon>
        <taxon>Spermatophyta</taxon>
        <taxon>Magnoliopsida</taxon>
        <taxon>eudicotyledons</taxon>
        <taxon>Gunneridae</taxon>
        <taxon>Pentapetalae</taxon>
        <taxon>rosids</taxon>
        <taxon>Vitales</taxon>
        <taxon>Vitaceae</taxon>
        <taxon>Viteae</taxon>
        <taxon>Vitis</taxon>
    </lineage>
</organism>
<feature type="domain" description="Reverse transcriptase" evidence="17">
    <location>
        <begin position="520"/>
        <end position="699"/>
    </location>
</feature>
<evidence type="ECO:0000256" key="10">
    <source>
        <dbReference type="ARBA" id="ARBA00022842"/>
    </source>
</evidence>
<evidence type="ECO:0000259" key="18">
    <source>
        <dbReference type="PROSITE" id="PS50994"/>
    </source>
</evidence>
<dbReference type="PROSITE" id="PS50878">
    <property type="entry name" value="RT_POL"/>
    <property type="match status" value="1"/>
</dbReference>
<dbReference type="Gene3D" id="2.40.50.40">
    <property type="match status" value="1"/>
</dbReference>
<dbReference type="Pfam" id="PF17921">
    <property type="entry name" value="Integrase_H2C2"/>
    <property type="match status" value="1"/>
</dbReference>
<dbReference type="GO" id="GO:0003964">
    <property type="term" value="F:RNA-directed DNA polymerase activity"/>
    <property type="evidence" value="ECO:0007669"/>
    <property type="project" value="UniProtKB-KW"/>
</dbReference>
<dbReference type="InterPro" id="IPR021109">
    <property type="entry name" value="Peptidase_aspartic_dom_sf"/>
</dbReference>
<dbReference type="FunFam" id="1.10.340.70:FF:000001">
    <property type="entry name" value="Retrovirus-related Pol polyprotein from transposon gypsy-like Protein"/>
    <property type="match status" value="1"/>
</dbReference>
<dbReference type="FunFam" id="3.30.70.270:FF:000020">
    <property type="entry name" value="Transposon Tf2-6 polyprotein-like Protein"/>
    <property type="match status" value="1"/>
</dbReference>
<proteinExistence type="predicted"/>
<evidence type="ECO:0000313" key="19">
    <source>
        <dbReference type="EMBL" id="RVW89379.1"/>
    </source>
</evidence>
<dbReference type="Proteomes" id="UP000288805">
    <property type="component" value="Unassembled WGS sequence"/>
</dbReference>
<dbReference type="GO" id="GO:0006310">
    <property type="term" value="P:DNA recombination"/>
    <property type="evidence" value="ECO:0007669"/>
    <property type="project" value="UniProtKB-KW"/>
</dbReference>
<dbReference type="InterPro" id="IPR056924">
    <property type="entry name" value="SH3_Tf2-1"/>
</dbReference>
<evidence type="ECO:0000256" key="12">
    <source>
        <dbReference type="ARBA" id="ARBA00022918"/>
    </source>
</evidence>
<dbReference type="GO" id="GO:0004190">
    <property type="term" value="F:aspartic-type endopeptidase activity"/>
    <property type="evidence" value="ECO:0007669"/>
    <property type="project" value="UniProtKB-KW"/>
</dbReference>
<feature type="compositionally biased region" description="Basic and acidic residues" evidence="16">
    <location>
        <begin position="63"/>
        <end position="74"/>
    </location>
</feature>
<dbReference type="InterPro" id="IPR041588">
    <property type="entry name" value="Integrase_H2C2"/>
</dbReference>
<keyword evidence="11" id="KW-0229">DNA integration</keyword>
<dbReference type="InterPro" id="IPR036397">
    <property type="entry name" value="RNaseH_sf"/>
</dbReference>
<dbReference type="InterPro" id="IPR050951">
    <property type="entry name" value="Retrovirus_Pol_polyprotein"/>
</dbReference>
<dbReference type="Gene3D" id="3.10.20.370">
    <property type="match status" value="1"/>
</dbReference>
<dbReference type="Pfam" id="PF17917">
    <property type="entry name" value="RT_RNaseH"/>
    <property type="match status" value="1"/>
</dbReference>
<feature type="region of interest" description="Disordered" evidence="16">
    <location>
        <begin position="1398"/>
        <end position="1422"/>
    </location>
</feature>
<feature type="compositionally biased region" description="Basic and acidic residues" evidence="16">
    <location>
        <begin position="1398"/>
        <end position="1408"/>
    </location>
</feature>
<reference evidence="19 20" key="1">
    <citation type="journal article" date="2018" name="PLoS Genet.">
        <title>Population sequencing reveals clonal diversity and ancestral inbreeding in the grapevine cultivar Chardonnay.</title>
        <authorList>
            <person name="Roach M.J."/>
            <person name="Johnson D.L."/>
            <person name="Bohlmann J."/>
            <person name="van Vuuren H.J."/>
            <person name="Jones S.J."/>
            <person name="Pretorius I.S."/>
            <person name="Schmidt S.A."/>
            <person name="Borneman A.R."/>
        </authorList>
    </citation>
    <scope>NUCLEOTIDE SEQUENCE [LARGE SCALE GENOMIC DNA]</scope>
    <source>
        <strain evidence="20">cv. Chardonnay</strain>
        <tissue evidence="19">Leaf</tissue>
    </source>
</reference>
<protein>
    <recommendedName>
        <fullName evidence="1">RNA-directed DNA polymerase</fullName>
        <ecNumber evidence="1">2.7.7.49</ecNumber>
    </recommendedName>
</protein>
<dbReference type="InterPro" id="IPR023780">
    <property type="entry name" value="Chromo_domain"/>
</dbReference>
<gene>
    <name evidence="19" type="primary">Tf2-2_34</name>
    <name evidence="19" type="ORF">CK203_045465</name>
</gene>
<evidence type="ECO:0000256" key="1">
    <source>
        <dbReference type="ARBA" id="ARBA00012493"/>
    </source>
</evidence>
<dbReference type="Pfam" id="PF08284">
    <property type="entry name" value="RVP_2"/>
    <property type="match status" value="1"/>
</dbReference>
<dbReference type="InterPro" id="IPR012337">
    <property type="entry name" value="RNaseH-like_sf"/>
</dbReference>
<dbReference type="CDD" id="cd01647">
    <property type="entry name" value="RT_LTR"/>
    <property type="match status" value="1"/>
</dbReference>
<dbReference type="GO" id="GO:0006508">
    <property type="term" value="P:proteolysis"/>
    <property type="evidence" value="ECO:0007669"/>
    <property type="project" value="UniProtKB-KW"/>
</dbReference>
<evidence type="ECO:0000256" key="14">
    <source>
        <dbReference type="ARBA" id="ARBA00023125"/>
    </source>
</evidence>
<dbReference type="InterPro" id="IPR001584">
    <property type="entry name" value="Integrase_cat-core"/>
</dbReference>
<evidence type="ECO:0000256" key="8">
    <source>
        <dbReference type="ARBA" id="ARBA00022759"/>
    </source>
</evidence>
<dbReference type="PANTHER" id="PTHR37984:SF5">
    <property type="entry name" value="PROTEIN NYNRIN-LIKE"/>
    <property type="match status" value="1"/>
</dbReference>
<dbReference type="GO" id="GO:0046872">
    <property type="term" value="F:metal ion binding"/>
    <property type="evidence" value="ECO:0007669"/>
    <property type="project" value="UniProtKB-KW"/>
</dbReference>
<dbReference type="InterPro" id="IPR041373">
    <property type="entry name" value="RT_RNaseH"/>
</dbReference>
<evidence type="ECO:0000256" key="2">
    <source>
        <dbReference type="ARBA" id="ARBA00022670"/>
    </source>
</evidence>
<feature type="region of interest" description="Disordered" evidence="16">
    <location>
        <begin position="48"/>
        <end position="75"/>
    </location>
</feature>
<sequence>MTTNKERIELLEEKLGGVQEGMQRMEVGITDKIQRLEETIAKQLSEAFLSSRGSPSHNNYQQERSHRTNRDTGENIRPFSSKIAKLEFPRFSGDDPTEWLNRVDQFFEFQEIAADQKVRLASFHLEGEANQWWQWFRKAFAEGQGSISWEAFEDEVRARFGPPDSEDFDEALSRVRQTGTLRDYQREFERLGNRVRGWTQKALVGTFMGGLKPEVADGIRMFKPQSVKEAISLAKMRDDQLGRQRRFARPSAYKLLFLFTPGHKCQAPQLMLLEGCIQEDETPEEMGGVNTTREISEIEEDDNGKEPEITLHALTGWIVPRTMRIKAIIGAHEMVALIDSGSTHNFISDRVAETLRLPVKPTTPFTVRVANGERLSCKGKYEKLTINLQGNEFHLDFFSVPLNGLDMVLGIQWLETLGSVVCDWKKRTMDFIWEQQPKKLQGIEIPSIQDTTLQGFTKDFRQRQAVFALYVQLEGQQNNEELSSNMQALLEEYSDVFAAPTSLPPTREIDHKIPLKDGTEAINVRPYSNSPFSSPVLLVKKKDGTWRFCTDYRALNAATVKDRFPIPTVDDMLDELHGAAFFTKLDLKAGYHQIRVSTPDIPKTAFRTHNGHYEYLVMPFGLCNAPSTFQAIMNSIFRQYLRKFILVFFDDILIYSPTWEQHLEHVQLTLVVLRQHQFYVKMSKCAFGKQELEYLGHIITHRGVKVDEKKIEAMVAWPRPSNITELRGFLGLTGYYRKFVQGYGLIAQPLTNLLKKGKFQWNDETEATFLALKQAMTSTPTLAMPNFSEPFTIETDASGNGIGVVLTQQNRPIAYMSRALGITKQTWSIYAKEMLAIVEAIRMWRPYLLGRKFYIKTDQRSLKFFLDQRVATSEQQKWVAKLLGYDYEIIFRPGRENSAADALSRRQESPLLAALHFSEVDIWKQIREASKSDSYVQLLGKKAGDPPHGNLTWRDGLLLYKGKVVVPADHSLRAKLLYEVHDSKVGGHSGILRTYKRLQQQFYWPKMHKAVQEYVQKCEVCQRIKPETKAPAGLLQPLPIPAQVWEDITLDFIEGLPTSHGKDTILVVVDRLSKFAHFIPLTHPFTAKVVAENFIEGVVKLHGMPRSIISDRDPIFISKFWQEFFKLSGSKIVLSSAYHPQTDGQTEVVNPCVEQYLRCFVHQWPRKWSTYLAWAEYWYNTTYHASTKMTPYQALYGRLPPLIPAYLEGLSPVHEVDQTLLHRDELLHQLKTNLEISMNRMKQQADSKRRDIQFAVGDQVLLKLRPYRQQTVFKRAHKKLSSRYYGPYPILEKIGAVAYRLQLPPTAQIHPVFHVSLLKPYNGTPAVTPLDLPPLVDNGVITLEPQQILDTRWIKRGDTFMEESLVHWKHLPHEEATWESTDTLCHQFPHLMLEDKHPLHGVGNDKPRRSCRTPRPNSRYMD</sequence>
<evidence type="ECO:0000256" key="11">
    <source>
        <dbReference type="ARBA" id="ARBA00022908"/>
    </source>
</evidence>
<dbReference type="Gene3D" id="3.10.10.10">
    <property type="entry name" value="HIV Type 1 Reverse Transcriptase, subunit A, domain 1"/>
    <property type="match status" value="1"/>
</dbReference>
<dbReference type="InterPro" id="IPR016197">
    <property type="entry name" value="Chromo-like_dom_sf"/>
</dbReference>
<dbReference type="SUPFAM" id="SSF56672">
    <property type="entry name" value="DNA/RNA polymerases"/>
    <property type="match status" value="1"/>
</dbReference>
<evidence type="ECO:0000256" key="5">
    <source>
        <dbReference type="ARBA" id="ARBA00022722"/>
    </source>
</evidence>
<dbReference type="InterPro" id="IPR043128">
    <property type="entry name" value="Rev_trsase/Diguanyl_cyclase"/>
</dbReference>
<dbReference type="Pfam" id="PF03732">
    <property type="entry name" value="Retrotrans_gag"/>
    <property type="match status" value="1"/>
</dbReference>